<dbReference type="RefSeq" id="WP_205413329.1">
    <property type="nucleotide sequence ID" value="NZ_CP091196.1"/>
</dbReference>
<name>A0ABY4NSD8_9PSEU</name>
<accession>A0ABY4NSD8</accession>
<evidence type="ECO:0000313" key="2">
    <source>
        <dbReference type="Proteomes" id="UP000830158"/>
    </source>
</evidence>
<keyword evidence="2" id="KW-1185">Reference proteome</keyword>
<dbReference type="EMBL" id="CP091196">
    <property type="protein sequence ID" value="UQS22975.1"/>
    <property type="molecule type" value="Genomic_DNA"/>
</dbReference>
<dbReference type="Proteomes" id="UP000830158">
    <property type="component" value="Chromosome"/>
</dbReference>
<organism evidence="1 2">
    <name type="scientific">Amycolatopsis thermalba</name>
    <dbReference type="NCBI Taxonomy" id="944492"/>
    <lineage>
        <taxon>Bacteria</taxon>
        <taxon>Bacillati</taxon>
        <taxon>Actinomycetota</taxon>
        <taxon>Actinomycetes</taxon>
        <taxon>Pseudonocardiales</taxon>
        <taxon>Pseudonocardiaceae</taxon>
        <taxon>Amycolatopsis</taxon>
    </lineage>
</organism>
<evidence type="ECO:0000313" key="1">
    <source>
        <dbReference type="EMBL" id="UQS22975.1"/>
    </source>
</evidence>
<protein>
    <submittedName>
        <fullName evidence="1">Uncharacterized protein</fullName>
    </submittedName>
</protein>
<reference evidence="1" key="1">
    <citation type="submission" date="2022-01" db="EMBL/GenBank/DDBJ databases">
        <title>PSI-footprinting approach for the identification of protein synthesis inhibitor producers.</title>
        <authorList>
            <person name="Handel F."/>
            <person name="Kulik A."/>
            <person name="Wex K.W."/>
            <person name="Berscheid A."/>
            <person name="Saur J.S."/>
            <person name="Winkler A."/>
            <person name="Wibberg D."/>
            <person name="Kalinowski J."/>
            <person name="Broetz-Oesterhelt H."/>
            <person name="Mast Y."/>
        </authorList>
    </citation>
    <scope>NUCLEOTIDE SEQUENCE</scope>
    <source>
        <strain evidence="1">KNN 49.3e</strain>
    </source>
</reference>
<sequence>MTGTARGWAAPAAAGVLDSPPAEPLSAFAEGRRIAVHGPEFDARAASRLRAETLRLTGVAAGKVVAKGLEP</sequence>
<proteinExistence type="predicted"/>
<gene>
    <name evidence="1" type="ORF">L1857_09165</name>
</gene>